<comment type="caution">
    <text evidence="1">The sequence shown here is derived from an EMBL/GenBank/DDBJ whole genome shotgun (WGS) entry which is preliminary data.</text>
</comment>
<dbReference type="Pfam" id="PF11013">
    <property type="entry name" value="DUF2851"/>
    <property type="match status" value="1"/>
</dbReference>
<reference evidence="2" key="1">
    <citation type="journal article" date="2019" name="Int. J. Syst. Evol. Microbiol.">
        <title>The Global Catalogue of Microorganisms (GCM) 10K type strain sequencing project: providing services to taxonomists for standard genome sequencing and annotation.</title>
        <authorList>
            <consortium name="The Broad Institute Genomics Platform"/>
            <consortium name="The Broad Institute Genome Sequencing Center for Infectious Disease"/>
            <person name="Wu L."/>
            <person name="Ma J."/>
        </authorList>
    </citation>
    <scope>NUCLEOTIDE SEQUENCE [LARGE SCALE GENOMIC DNA]</scope>
    <source>
        <strain evidence="2">KCTC 42255</strain>
    </source>
</reference>
<evidence type="ECO:0000313" key="1">
    <source>
        <dbReference type="EMBL" id="MFD2696670.1"/>
    </source>
</evidence>
<dbReference type="EMBL" id="JBHULZ010000008">
    <property type="protein sequence ID" value="MFD2696670.1"/>
    <property type="molecule type" value="Genomic_DNA"/>
</dbReference>
<gene>
    <name evidence="1" type="ORF">ACFSQ0_01580</name>
</gene>
<evidence type="ECO:0000313" key="2">
    <source>
        <dbReference type="Proteomes" id="UP001597357"/>
    </source>
</evidence>
<sequence length="423" mass="50134">MKEDYLHYVWKFKKFNFLNLKTSQGLPIVVKHVGWHNEDKSGPDFFDARIQIDHQLWAGNVEIHLKASDWFAHHHHTDKAYDNVILHVVWEEDMPVYRSDGSSIPSLCLKHYVNLESLEHYQELSRQKKFINCENLLPYFSTFIIHSWQEKLYVRRLEQKTEYIQLLLKNTKNDWEKVLFILFAKGFGLNVNGLSFQQMAANIPFNLVRKTQKVQVLEALFMGMCKLLEGEKEDVYYQELQKEFSFLRHKYQLASITNPLAFFRLRPPNFPSIRLAQLAYLYQDSANFFNLLIEKPDIRLWRDLLFKVKTSPYWETHYNFEVNSKTRVKKLSTSFVDLMIINVLVPFSFSYHKARGKEVVDDLFSIMSSLKAEENSSVKKFKQLKPEMVQNAWHSQSLLSLYQDYCKKQKCLNCQIGVSLLNK</sequence>
<proteinExistence type="predicted"/>
<protein>
    <submittedName>
        <fullName evidence="1">DUF2851 family protein</fullName>
    </submittedName>
</protein>
<organism evidence="1 2">
    <name type="scientific">Mesonia sediminis</name>
    <dbReference type="NCBI Taxonomy" id="1703946"/>
    <lineage>
        <taxon>Bacteria</taxon>
        <taxon>Pseudomonadati</taxon>
        <taxon>Bacteroidota</taxon>
        <taxon>Flavobacteriia</taxon>
        <taxon>Flavobacteriales</taxon>
        <taxon>Flavobacteriaceae</taxon>
        <taxon>Mesonia</taxon>
    </lineage>
</organism>
<dbReference type="Proteomes" id="UP001597357">
    <property type="component" value="Unassembled WGS sequence"/>
</dbReference>
<keyword evidence="2" id="KW-1185">Reference proteome</keyword>
<dbReference type="InterPro" id="IPR021272">
    <property type="entry name" value="DUF2851"/>
</dbReference>
<dbReference type="RefSeq" id="WP_379043178.1">
    <property type="nucleotide sequence ID" value="NZ_JBHULZ010000008.1"/>
</dbReference>
<accession>A0ABW5SA31</accession>
<name>A0ABW5SA31_9FLAO</name>